<evidence type="ECO:0000256" key="1">
    <source>
        <dbReference type="SAM" id="SignalP"/>
    </source>
</evidence>
<gene>
    <name evidence="2" type="ORF">AVDCRST_MAG89-5413</name>
</gene>
<feature type="signal peptide" evidence="1">
    <location>
        <begin position="1"/>
        <end position="22"/>
    </location>
</feature>
<evidence type="ECO:0000313" key="2">
    <source>
        <dbReference type="EMBL" id="CAA9381279.1"/>
    </source>
</evidence>
<feature type="chain" id="PRO_5026870021" description="Bacterial surface antigen (D15) domain-containing protein" evidence="1">
    <location>
        <begin position="23"/>
        <end position="499"/>
    </location>
</feature>
<organism evidence="2">
    <name type="scientific">uncultured Gemmatimonadota bacterium</name>
    <dbReference type="NCBI Taxonomy" id="203437"/>
    <lineage>
        <taxon>Bacteria</taxon>
        <taxon>Pseudomonadati</taxon>
        <taxon>Gemmatimonadota</taxon>
        <taxon>environmental samples</taxon>
    </lineage>
</organism>
<proteinExistence type="predicted"/>
<sequence length="499" mass="54039">MKRILNALLLSAGLLLAAPAAAQVPEIAGDDRSPAVRRAREILARRAYVWIDRDTVLGPEFRTTGDLVVYDAEVKLEGNVDGSVAVLGGDFWIRPGGRVVGAVAVLDGGVYPSGLAILQRDSIFRQDPQTRVAVQTVPAADGTYTASVTVTPPPRPAFFAPAVGPFPTYDRVNGLTLSASANIHPTRRRGGPRLNVWGSYRFEQENHLGGGVRADVPLGRENIHLTGELSRATRTNDAWIYGDIANSLHALVLGNDYRDYWDADVLRVMVERPVGKPLIAGESWLGPRFGVQASRDRSLEPRDPWSLLGDDLDRHNPPVVEGTIVSAIAGTEYHWRGTSSTFDGQVNLEHALEGVSDVGFTQALVEGTYWATALRTHTMRVYFRGMMPFGGGAPPQRYGILGGSGTLPTEEIAAFRGDHLAFIESSYLIPYPRVVLPYVGSPSLEIRHAVGAAWVGDASPDWVQNAGVGIVFPFVYARVLVNPADFQPSLSFGISIPQF</sequence>
<name>A0A6J4N8S8_9BACT</name>
<keyword evidence="1" id="KW-0732">Signal</keyword>
<dbReference type="AlphaFoldDB" id="A0A6J4N8S8"/>
<reference evidence="2" key="1">
    <citation type="submission" date="2020-02" db="EMBL/GenBank/DDBJ databases">
        <authorList>
            <person name="Meier V. D."/>
        </authorList>
    </citation>
    <scope>NUCLEOTIDE SEQUENCE</scope>
    <source>
        <strain evidence="2">AVDCRST_MAG89</strain>
    </source>
</reference>
<dbReference type="EMBL" id="CADCTV010001133">
    <property type="protein sequence ID" value="CAA9381279.1"/>
    <property type="molecule type" value="Genomic_DNA"/>
</dbReference>
<protein>
    <recommendedName>
        <fullName evidence="3">Bacterial surface antigen (D15) domain-containing protein</fullName>
    </recommendedName>
</protein>
<accession>A0A6J4N8S8</accession>
<evidence type="ECO:0008006" key="3">
    <source>
        <dbReference type="Google" id="ProtNLM"/>
    </source>
</evidence>